<protein>
    <recommendedName>
        <fullName evidence="1">DUF4935 domain-containing protein</fullName>
    </recommendedName>
</protein>
<dbReference type="RefSeq" id="WP_109010791.1">
    <property type="nucleotide sequence ID" value="NZ_BDUD01000001.1"/>
</dbReference>
<sequence length="207" mass="23468">MITLYIETNFFIAFAKNQDKSSEDLVDSKFSDKMSLVKISTPSICCMESLSVLEDERNNSNRFRDNLDTERSKLQGDINSKYSKEIQKGLEEVKIKNDARINDINIRLFKVIEWAANNVELIKLESPILIDSLNQQFIPDPTDNLILHCILNHAKTSPKTSSDDQKVLLSGNFKDFGTKEIKQKLSAAGIQKYVASTGDFLGWLQSI</sequence>
<dbReference type="AlphaFoldDB" id="A0A2R5FR52"/>
<keyword evidence="3" id="KW-1185">Reference proteome</keyword>
<organism evidence="2 3">
    <name type="scientific">Nostoc commune NIES-4072</name>
    <dbReference type="NCBI Taxonomy" id="2005467"/>
    <lineage>
        <taxon>Bacteria</taxon>
        <taxon>Bacillati</taxon>
        <taxon>Cyanobacteriota</taxon>
        <taxon>Cyanophyceae</taxon>
        <taxon>Nostocales</taxon>
        <taxon>Nostocaceae</taxon>
        <taxon>Nostoc</taxon>
    </lineage>
</organism>
<gene>
    <name evidence="2" type="ORF">NIES4072_44570</name>
</gene>
<accession>A0A2R5FR52</accession>
<dbReference type="OrthoDB" id="495022at2"/>
<evidence type="ECO:0000313" key="2">
    <source>
        <dbReference type="EMBL" id="GBG20775.1"/>
    </source>
</evidence>
<dbReference type="EMBL" id="BDUD01000001">
    <property type="protein sequence ID" value="GBG20775.1"/>
    <property type="molecule type" value="Genomic_DNA"/>
</dbReference>
<proteinExistence type="predicted"/>
<reference evidence="2 3" key="1">
    <citation type="submission" date="2017-06" db="EMBL/GenBank/DDBJ databases">
        <title>Genome sequencing of cyanobaciteial culture collection at National Institute for Environmental Studies (NIES).</title>
        <authorList>
            <person name="Hirose Y."/>
            <person name="Shimura Y."/>
            <person name="Fujisawa T."/>
            <person name="Nakamura Y."/>
            <person name="Kawachi M."/>
        </authorList>
    </citation>
    <scope>NUCLEOTIDE SEQUENCE [LARGE SCALE GENOMIC DNA]</scope>
    <source>
        <strain evidence="2 3">NIES-4072</strain>
    </source>
</reference>
<dbReference type="Proteomes" id="UP000245124">
    <property type="component" value="Unassembled WGS sequence"/>
</dbReference>
<feature type="domain" description="DUF4935" evidence="1">
    <location>
        <begin position="4"/>
        <end position="176"/>
    </location>
</feature>
<dbReference type="Pfam" id="PF16289">
    <property type="entry name" value="PIN_12"/>
    <property type="match status" value="1"/>
</dbReference>
<evidence type="ECO:0000313" key="3">
    <source>
        <dbReference type="Proteomes" id="UP000245124"/>
    </source>
</evidence>
<dbReference type="InterPro" id="IPR032557">
    <property type="entry name" value="DUF4935"/>
</dbReference>
<evidence type="ECO:0000259" key="1">
    <source>
        <dbReference type="Pfam" id="PF16289"/>
    </source>
</evidence>
<comment type="caution">
    <text evidence="2">The sequence shown here is derived from an EMBL/GenBank/DDBJ whole genome shotgun (WGS) entry which is preliminary data.</text>
</comment>
<name>A0A2R5FR52_NOSCO</name>